<evidence type="ECO:0000256" key="4">
    <source>
        <dbReference type="ARBA" id="ARBA00023015"/>
    </source>
</evidence>
<dbReference type="InterPro" id="IPR020899">
    <property type="entry name" value="Arg_repress_C"/>
</dbReference>
<dbReference type="GO" id="GO:1900079">
    <property type="term" value="P:regulation of arginine biosynthetic process"/>
    <property type="evidence" value="ECO:0007669"/>
    <property type="project" value="UniProtKB-UniRule"/>
</dbReference>
<dbReference type="GO" id="GO:0003677">
    <property type="term" value="F:DNA binding"/>
    <property type="evidence" value="ECO:0007669"/>
    <property type="project" value="UniProtKB-KW"/>
</dbReference>
<dbReference type="InterPro" id="IPR020900">
    <property type="entry name" value="Arg_repress_DNA-bd"/>
</dbReference>
<dbReference type="Proteomes" id="UP000824073">
    <property type="component" value="Unassembled WGS sequence"/>
</dbReference>
<dbReference type="Gene3D" id="1.10.10.10">
    <property type="entry name" value="Winged helix-like DNA-binding domain superfamily/Winged helix DNA-binding domain"/>
    <property type="match status" value="1"/>
</dbReference>
<dbReference type="InterPro" id="IPR036390">
    <property type="entry name" value="WH_DNA-bd_sf"/>
</dbReference>
<keyword evidence="5 7" id="KW-0238">DNA-binding</keyword>
<comment type="caution">
    <text evidence="11">The sequence shown here is derived from an EMBL/GenBank/DDBJ whole genome shotgun (WGS) entry which is preliminary data.</text>
</comment>
<dbReference type="EMBL" id="DVMR01000061">
    <property type="protein sequence ID" value="HIU44284.1"/>
    <property type="molecule type" value="Genomic_DNA"/>
</dbReference>
<dbReference type="Pfam" id="PF01316">
    <property type="entry name" value="Arg_repressor"/>
    <property type="match status" value="1"/>
</dbReference>
<keyword evidence="7" id="KW-0678">Repressor</keyword>
<dbReference type="GO" id="GO:0005737">
    <property type="term" value="C:cytoplasm"/>
    <property type="evidence" value="ECO:0007669"/>
    <property type="project" value="UniProtKB-SubCell"/>
</dbReference>
<evidence type="ECO:0000313" key="11">
    <source>
        <dbReference type="EMBL" id="HIU44284.1"/>
    </source>
</evidence>
<dbReference type="InterPro" id="IPR036251">
    <property type="entry name" value="Arg_repress_C_sf"/>
</dbReference>
<dbReference type="Gene3D" id="3.30.1360.40">
    <property type="match status" value="1"/>
</dbReference>
<evidence type="ECO:0000256" key="7">
    <source>
        <dbReference type="HAMAP-Rule" id="MF_00173"/>
    </source>
</evidence>
<comment type="similarity">
    <text evidence="2 7">Belongs to the ArgR family.</text>
</comment>
<organism evidence="11 12">
    <name type="scientific">Candidatus Ventrousia excrementavium</name>
    <dbReference type="NCBI Taxonomy" id="2840961"/>
    <lineage>
        <taxon>Bacteria</taxon>
        <taxon>Bacillati</taxon>
        <taxon>Bacillota</taxon>
        <taxon>Clostridia</taxon>
        <taxon>Eubacteriales</taxon>
        <taxon>Clostridiaceae</taxon>
        <taxon>Clostridiaceae incertae sedis</taxon>
        <taxon>Candidatus Ventrousia</taxon>
    </lineage>
</organism>
<dbReference type="GO" id="GO:0034618">
    <property type="term" value="F:arginine binding"/>
    <property type="evidence" value="ECO:0007669"/>
    <property type="project" value="InterPro"/>
</dbReference>
<accession>A0A9D1S0L2</accession>
<evidence type="ECO:0000256" key="1">
    <source>
        <dbReference type="ARBA" id="ARBA00004496"/>
    </source>
</evidence>
<evidence type="ECO:0000256" key="2">
    <source>
        <dbReference type="ARBA" id="ARBA00008316"/>
    </source>
</evidence>
<keyword evidence="7" id="KW-0028">Amino-acid biosynthesis</keyword>
<sequence>MKFQRQAAIVELITNNEIKTQKELSDRLQAVGYPTTQATISRDIKELRLVKVASVTGGYKYSTPEMNTDSGFIPRLKNIFRECVIKIDRAQNLVIVRTLNGMANAAAYAIDTMKIEEIIGTLAGDDTILIILRDNEQAVKFCKIAEDMLQ</sequence>
<evidence type="ECO:0000259" key="10">
    <source>
        <dbReference type="Pfam" id="PF02863"/>
    </source>
</evidence>
<evidence type="ECO:0000256" key="5">
    <source>
        <dbReference type="ARBA" id="ARBA00023125"/>
    </source>
</evidence>
<evidence type="ECO:0000256" key="6">
    <source>
        <dbReference type="ARBA" id="ARBA00023163"/>
    </source>
</evidence>
<evidence type="ECO:0000256" key="8">
    <source>
        <dbReference type="NCBIfam" id="TIGR01529"/>
    </source>
</evidence>
<feature type="domain" description="Arginine repressor C-terminal" evidence="10">
    <location>
        <begin position="80"/>
        <end position="143"/>
    </location>
</feature>
<dbReference type="GO" id="GO:0006526">
    <property type="term" value="P:L-arginine biosynthetic process"/>
    <property type="evidence" value="ECO:0007669"/>
    <property type="project" value="UniProtKB-KW"/>
</dbReference>
<feature type="domain" description="Arginine repressor DNA-binding" evidence="9">
    <location>
        <begin position="2"/>
        <end position="65"/>
    </location>
</feature>
<keyword evidence="7" id="KW-0055">Arginine biosynthesis</keyword>
<protein>
    <recommendedName>
        <fullName evidence="7 8">Arginine repressor</fullName>
    </recommendedName>
</protein>
<evidence type="ECO:0000313" key="12">
    <source>
        <dbReference type="Proteomes" id="UP000824073"/>
    </source>
</evidence>
<evidence type="ECO:0000259" key="9">
    <source>
        <dbReference type="Pfam" id="PF01316"/>
    </source>
</evidence>
<comment type="subcellular location">
    <subcellularLocation>
        <location evidence="1 7">Cytoplasm</location>
    </subcellularLocation>
</comment>
<dbReference type="InterPro" id="IPR001669">
    <property type="entry name" value="Arg_repress"/>
</dbReference>
<dbReference type="Pfam" id="PF02863">
    <property type="entry name" value="Arg_repressor_C"/>
    <property type="match status" value="1"/>
</dbReference>
<name>A0A9D1S0L2_9CLOT</name>
<dbReference type="NCBIfam" id="TIGR01529">
    <property type="entry name" value="argR_whole"/>
    <property type="match status" value="1"/>
</dbReference>
<keyword evidence="3 7" id="KW-0963">Cytoplasm</keyword>
<comment type="function">
    <text evidence="7">Regulates arginine biosynthesis genes.</text>
</comment>
<comment type="pathway">
    <text evidence="7">Amino-acid biosynthesis; L-arginine biosynthesis [regulation].</text>
</comment>
<evidence type="ECO:0000256" key="3">
    <source>
        <dbReference type="ARBA" id="ARBA00022490"/>
    </source>
</evidence>
<dbReference type="AlphaFoldDB" id="A0A9D1S0L2"/>
<reference evidence="11" key="2">
    <citation type="journal article" date="2021" name="PeerJ">
        <title>Extensive microbial diversity within the chicken gut microbiome revealed by metagenomics and culture.</title>
        <authorList>
            <person name="Gilroy R."/>
            <person name="Ravi A."/>
            <person name="Getino M."/>
            <person name="Pursley I."/>
            <person name="Horton D.L."/>
            <person name="Alikhan N.F."/>
            <person name="Baker D."/>
            <person name="Gharbi K."/>
            <person name="Hall N."/>
            <person name="Watson M."/>
            <person name="Adriaenssens E.M."/>
            <person name="Foster-Nyarko E."/>
            <person name="Jarju S."/>
            <person name="Secka A."/>
            <person name="Antonio M."/>
            <person name="Oren A."/>
            <person name="Chaudhuri R.R."/>
            <person name="La Ragione R."/>
            <person name="Hildebrand F."/>
            <person name="Pallen M.J."/>
        </authorList>
    </citation>
    <scope>NUCLEOTIDE SEQUENCE</scope>
    <source>
        <strain evidence="11">CHK191-8634</strain>
    </source>
</reference>
<dbReference type="SUPFAM" id="SSF46785">
    <property type="entry name" value="Winged helix' DNA-binding domain"/>
    <property type="match status" value="1"/>
</dbReference>
<dbReference type="GO" id="GO:0003700">
    <property type="term" value="F:DNA-binding transcription factor activity"/>
    <property type="evidence" value="ECO:0007669"/>
    <property type="project" value="UniProtKB-UniRule"/>
</dbReference>
<keyword evidence="4 7" id="KW-0805">Transcription regulation</keyword>
<gene>
    <name evidence="7 11" type="primary">argR</name>
    <name evidence="11" type="ORF">IAB67_08325</name>
</gene>
<dbReference type="SUPFAM" id="SSF55252">
    <property type="entry name" value="C-terminal domain of arginine repressor"/>
    <property type="match status" value="1"/>
</dbReference>
<dbReference type="InterPro" id="IPR036388">
    <property type="entry name" value="WH-like_DNA-bd_sf"/>
</dbReference>
<dbReference type="HAMAP" id="MF_00173">
    <property type="entry name" value="Arg_repressor"/>
    <property type="match status" value="1"/>
</dbReference>
<reference evidence="11" key="1">
    <citation type="submission" date="2020-10" db="EMBL/GenBank/DDBJ databases">
        <authorList>
            <person name="Gilroy R."/>
        </authorList>
    </citation>
    <scope>NUCLEOTIDE SEQUENCE</scope>
    <source>
        <strain evidence="11">CHK191-8634</strain>
    </source>
</reference>
<dbReference type="PANTHER" id="PTHR34471:SF1">
    <property type="entry name" value="ARGININE REPRESSOR"/>
    <property type="match status" value="1"/>
</dbReference>
<dbReference type="PRINTS" id="PR01467">
    <property type="entry name" value="ARGREPRESSOR"/>
</dbReference>
<dbReference type="GO" id="GO:0051259">
    <property type="term" value="P:protein complex oligomerization"/>
    <property type="evidence" value="ECO:0007669"/>
    <property type="project" value="InterPro"/>
</dbReference>
<keyword evidence="6 7" id="KW-0804">Transcription</keyword>
<proteinExistence type="inferred from homology"/>
<dbReference type="PANTHER" id="PTHR34471">
    <property type="entry name" value="ARGININE REPRESSOR"/>
    <property type="match status" value="1"/>
</dbReference>